<dbReference type="Gene3D" id="3.90.550.10">
    <property type="entry name" value="Spore Coat Polysaccharide Biosynthesis Protein SpsA, Chain A"/>
    <property type="match status" value="1"/>
</dbReference>
<evidence type="ECO:0008006" key="9">
    <source>
        <dbReference type="Google" id="ProtNLM"/>
    </source>
</evidence>
<dbReference type="AlphaFoldDB" id="A7TQU5"/>
<dbReference type="Proteomes" id="UP000000267">
    <property type="component" value="Unassembled WGS sequence"/>
</dbReference>
<evidence type="ECO:0000256" key="6">
    <source>
        <dbReference type="SAM" id="Phobius"/>
    </source>
</evidence>
<keyword evidence="6" id="KW-1133">Transmembrane helix</keyword>
<dbReference type="GeneID" id="5543438"/>
<dbReference type="OrthoDB" id="439943at2759"/>
<keyword evidence="4" id="KW-0808">Transferase</keyword>
<dbReference type="GO" id="GO:0000032">
    <property type="term" value="P:cell wall mannoprotein biosynthetic process"/>
    <property type="evidence" value="ECO:0007669"/>
    <property type="project" value="TreeGrafter"/>
</dbReference>
<dbReference type="EMBL" id="DS480464">
    <property type="protein sequence ID" value="EDO15353.1"/>
    <property type="molecule type" value="Genomic_DNA"/>
</dbReference>
<organism evidence="8">
    <name type="scientific">Vanderwaltozyma polyspora (strain ATCC 22028 / DSM 70294 / BCRC 21397 / CBS 2163 / NBRC 10782 / NRRL Y-8283 / UCD 57-17)</name>
    <name type="common">Kluyveromyces polysporus</name>
    <dbReference type="NCBI Taxonomy" id="436907"/>
    <lineage>
        <taxon>Eukaryota</taxon>
        <taxon>Fungi</taxon>
        <taxon>Dikarya</taxon>
        <taxon>Ascomycota</taxon>
        <taxon>Saccharomycotina</taxon>
        <taxon>Saccharomycetes</taxon>
        <taxon>Saccharomycetales</taxon>
        <taxon>Saccharomycetaceae</taxon>
        <taxon>Vanderwaltozyma</taxon>
    </lineage>
</organism>
<dbReference type="Pfam" id="PF01793">
    <property type="entry name" value="Glyco_transf_15"/>
    <property type="match status" value="1"/>
</dbReference>
<keyword evidence="3" id="KW-0328">Glycosyltransferase</keyword>
<evidence type="ECO:0000256" key="1">
    <source>
        <dbReference type="ARBA" id="ARBA00004606"/>
    </source>
</evidence>
<dbReference type="OMA" id="CNIPYDI"/>
<dbReference type="InParanoid" id="A7TQU5"/>
<dbReference type="GO" id="GO:0005794">
    <property type="term" value="C:Golgi apparatus"/>
    <property type="evidence" value="ECO:0007669"/>
    <property type="project" value="TreeGrafter"/>
</dbReference>
<evidence type="ECO:0000313" key="8">
    <source>
        <dbReference type="Proteomes" id="UP000000267"/>
    </source>
</evidence>
<dbReference type="RefSeq" id="XP_001643211.1">
    <property type="nucleotide sequence ID" value="XM_001643161.1"/>
</dbReference>
<dbReference type="PANTHER" id="PTHR31121:SF11">
    <property type="entry name" value="MANNOSYLTRANSFERASE KTR3-RELATED"/>
    <property type="match status" value="1"/>
</dbReference>
<dbReference type="eggNOG" id="KOG4472">
    <property type="taxonomic scope" value="Eukaryota"/>
</dbReference>
<keyword evidence="5" id="KW-0735">Signal-anchor</keyword>
<dbReference type="FunFam" id="3.90.550.10:FF:000051">
    <property type="entry name" value="Alpha-1,2-mannosyltransferase (Ktr4)"/>
    <property type="match status" value="1"/>
</dbReference>
<accession>A7TQU5</accession>
<dbReference type="InterPro" id="IPR002685">
    <property type="entry name" value="Glyco_trans_15"/>
</dbReference>
<keyword evidence="8" id="KW-1185">Reference proteome</keyword>
<sequence>MSEEDTKTKKVDQRSNNGTNYKFSLISILIAIVSIFVIYYKQNSNLTIDENTCGEICNNVNKGIDSTVVTTETVTTEKIITSVITEAGPVVTKVITEENNVKRSTEQQDDNDDIVYLDLEGTSKMINLIRPDDYQMPASDVAQGVVHPEDDGIRENAVLVTLCRNSDLLNLQKTIRDIEDRFNHRYHYDWVFLNEVEFSDEFKRVTSALCSGKTKYGLIPEEQWSEPDYIDVEKFEKIRDEMFDNEVLYGESIPYRHMCRYQAGFFWQHPLLDEYDYYWRVDSDVNIFCNIPYDIFKFMRVNQKKYGFILSLTEYETTIPTLWKHVKGFLDEHPEYINDNNLIDFISDDDGETFNGCHFWSNFEVADLNFFRSQAYQDFFEYLDNTGNFFYERWGDAPIHSIAAAFFLDRSEFHFFDGLGFYHPDFLSCPTEENIRIQNQCTCDPEKDVTWWTFYFCTRQYFRINDYELPPDVSPI</sequence>
<dbReference type="SUPFAM" id="SSF53448">
    <property type="entry name" value="Nucleotide-diphospho-sugar transferases"/>
    <property type="match status" value="1"/>
</dbReference>
<protein>
    <recommendedName>
        <fullName evidence="9">Glycosyltransferase family 15 protein</fullName>
    </recommendedName>
</protein>
<dbReference type="GO" id="GO:0016020">
    <property type="term" value="C:membrane"/>
    <property type="evidence" value="ECO:0007669"/>
    <property type="project" value="UniProtKB-SubCell"/>
</dbReference>
<dbReference type="HOGENOM" id="CLU_024327_1_0_1"/>
<name>A7TQU5_VANPO</name>
<evidence type="ECO:0000256" key="2">
    <source>
        <dbReference type="ARBA" id="ARBA00007677"/>
    </source>
</evidence>
<dbReference type="KEGG" id="vpo:Kpol_457p4"/>
<evidence type="ECO:0000313" key="7">
    <source>
        <dbReference type="EMBL" id="EDO15353.1"/>
    </source>
</evidence>
<feature type="transmembrane region" description="Helical" evidence="6">
    <location>
        <begin position="21"/>
        <end position="40"/>
    </location>
</feature>
<gene>
    <name evidence="7" type="ORF">Kpol_457p4</name>
</gene>
<comment type="subcellular location">
    <subcellularLocation>
        <location evidence="1">Membrane</location>
        <topology evidence="1">Single-pass type II membrane protein</topology>
    </subcellularLocation>
</comment>
<evidence type="ECO:0000256" key="5">
    <source>
        <dbReference type="ARBA" id="ARBA00022968"/>
    </source>
</evidence>
<dbReference type="InterPro" id="IPR029044">
    <property type="entry name" value="Nucleotide-diphossugar_trans"/>
</dbReference>
<evidence type="ECO:0000256" key="3">
    <source>
        <dbReference type="ARBA" id="ARBA00022676"/>
    </source>
</evidence>
<evidence type="ECO:0000256" key="4">
    <source>
        <dbReference type="ARBA" id="ARBA00022679"/>
    </source>
</evidence>
<dbReference type="GO" id="GO:0006493">
    <property type="term" value="P:protein O-linked glycosylation"/>
    <property type="evidence" value="ECO:0007669"/>
    <property type="project" value="TreeGrafter"/>
</dbReference>
<proteinExistence type="inferred from homology"/>
<dbReference type="PANTHER" id="PTHR31121">
    <property type="entry name" value="ALPHA-1,2 MANNOSYLTRANSFERASE KTR1"/>
    <property type="match status" value="1"/>
</dbReference>
<keyword evidence="6" id="KW-0472">Membrane</keyword>
<reference evidence="7 8" key="1">
    <citation type="journal article" date="2007" name="Proc. Natl. Acad. Sci. U.S.A.">
        <title>Independent sorting-out of thousands of duplicated gene pairs in two yeast species descended from a whole-genome duplication.</title>
        <authorList>
            <person name="Scannell D.R."/>
            <person name="Frank A.C."/>
            <person name="Conant G.C."/>
            <person name="Byrne K.P."/>
            <person name="Woolfit M."/>
            <person name="Wolfe K.H."/>
        </authorList>
    </citation>
    <scope>NUCLEOTIDE SEQUENCE [LARGE SCALE GENOMIC DNA]</scope>
    <source>
        <strain evidence="8">ATCC 22028 / DSM 70294 / BCRC 21397 / CBS 2163 / NBRC 10782 / NRRL Y-8283 / UCD 57-17</strain>
    </source>
</reference>
<dbReference type="GO" id="GO:0000026">
    <property type="term" value="F:alpha-1,2-mannosyltransferase activity"/>
    <property type="evidence" value="ECO:0007669"/>
    <property type="project" value="TreeGrafter"/>
</dbReference>
<comment type="similarity">
    <text evidence="2">Belongs to the glycosyltransferase 15 family.</text>
</comment>
<dbReference type="GO" id="GO:0006487">
    <property type="term" value="P:protein N-linked glycosylation"/>
    <property type="evidence" value="ECO:0007669"/>
    <property type="project" value="TreeGrafter"/>
</dbReference>
<keyword evidence="6" id="KW-0812">Transmembrane</keyword>